<name>A0A830HUR4_9CHLO</name>
<feature type="region of interest" description="Disordered" evidence="1">
    <location>
        <begin position="63"/>
        <end position="95"/>
    </location>
</feature>
<accession>A0A830HUR4</accession>
<keyword evidence="3" id="KW-1185">Reference proteome</keyword>
<evidence type="ECO:0000313" key="2">
    <source>
        <dbReference type="EMBL" id="GHP08677.1"/>
    </source>
</evidence>
<organism evidence="2 3">
    <name type="scientific">Pycnococcus provasolii</name>
    <dbReference type="NCBI Taxonomy" id="41880"/>
    <lineage>
        <taxon>Eukaryota</taxon>
        <taxon>Viridiplantae</taxon>
        <taxon>Chlorophyta</taxon>
        <taxon>Pseudoscourfieldiophyceae</taxon>
        <taxon>Pseudoscourfieldiales</taxon>
        <taxon>Pycnococcaceae</taxon>
        <taxon>Pycnococcus</taxon>
    </lineage>
</organism>
<dbReference type="Proteomes" id="UP000660262">
    <property type="component" value="Unassembled WGS sequence"/>
</dbReference>
<gene>
    <name evidence="2" type="ORF">PPROV_000741400</name>
</gene>
<evidence type="ECO:0000256" key="1">
    <source>
        <dbReference type="SAM" id="MobiDB-lite"/>
    </source>
</evidence>
<sequence>MPYVRLTRAPCFASPPRPRLNRHRNHLRSLPLALGHQDGFTLGAFRRGRGAGVTCRAAYERAARVTKSDDDDEDDDEDEPASPYEGNSFDEDDRVEQIRDLNRSIRRAERVWRAKGYGVVELTREEAEAAHDENDTIKVDVGPVGKVKSRQFKVTPRFDGKLVTVVMERPLGAVFAEDDDANVRCVELVDDSQASRAAAVAKLNGKSDFIAVGDVLRAMTATVVSVPRTAGAQLLGNLDGTTRVVILYGADNQPVDKTLQALRQGKVADGPMTLILERPDESNNTWTERYEKEAKEEALRPVDPMASKKNDVPDAVNLGFLVFALSFLLLFSQGF</sequence>
<dbReference type="EMBL" id="BNJQ01000021">
    <property type="protein sequence ID" value="GHP08677.1"/>
    <property type="molecule type" value="Genomic_DNA"/>
</dbReference>
<reference evidence="2" key="1">
    <citation type="submission" date="2020-10" db="EMBL/GenBank/DDBJ databases">
        <title>Unveiling of a novel bifunctional photoreceptor, Dualchrome1, isolated from a cosmopolitan green alga.</title>
        <authorList>
            <person name="Suzuki S."/>
            <person name="Kawachi M."/>
        </authorList>
    </citation>
    <scope>NUCLEOTIDE SEQUENCE</scope>
    <source>
        <strain evidence="2">NIES 2893</strain>
    </source>
</reference>
<feature type="compositionally biased region" description="Acidic residues" evidence="1">
    <location>
        <begin position="69"/>
        <end position="80"/>
    </location>
</feature>
<proteinExistence type="predicted"/>
<dbReference type="OrthoDB" id="1912722at2759"/>
<dbReference type="AlphaFoldDB" id="A0A830HUR4"/>
<evidence type="ECO:0000313" key="3">
    <source>
        <dbReference type="Proteomes" id="UP000660262"/>
    </source>
</evidence>
<protein>
    <submittedName>
        <fullName evidence="2">Uncharacterized protein</fullName>
    </submittedName>
</protein>
<feature type="region of interest" description="Disordered" evidence="1">
    <location>
        <begin position="1"/>
        <end position="23"/>
    </location>
</feature>
<comment type="caution">
    <text evidence="2">The sequence shown here is derived from an EMBL/GenBank/DDBJ whole genome shotgun (WGS) entry which is preliminary data.</text>
</comment>